<evidence type="ECO:0000256" key="12">
    <source>
        <dbReference type="PIRSR" id="PIRSR038994-3"/>
    </source>
</evidence>
<feature type="binding site" evidence="11">
    <location>
        <begin position="321"/>
        <end position="323"/>
    </location>
    <ligand>
        <name>substrate</name>
    </ligand>
</feature>
<reference evidence="14 15" key="1">
    <citation type="submission" date="2016-10" db="EMBL/GenBank/DDBJ databases">
        <authorList>
            <person name="de Groot N.N."/>
        </authorList>
    </citation>
    <scope>NUCLEOTIDE SEQUENCE [LARGE SCALE GENOMIC DNA]</scope>
    <source>
        <strain evidence="15">P4B,CCM 7963,CECT 7998,DSM 25260,IBRC-M 10614,KCTC 13821</strain>
    </source>
</reference>
<feature type="binding site" evidence="11">
    <location>
        <position position="241"/>
    </location>
    <ligand>
        <name>substrate</name>
    </ligand>
</feature>
<evidence type="ECO:0000256" key="4">
    <source>
        <dbReference type="ARBA" id="ARBA00022723"/>
    </source>
</evidence>
<dbReference type="Gene3D" id="2.30.40.10">
    <property type="entry name" value="Urease, subunit C, domain 1"/>
    <property type="match status" value="1"/>
</dbReference>
<dbReference type="RefSeq" id="WP_091583395.1">
    <property type="nucleotide sequence ID" value="NZ_FNDU01000004.1"/>
</dbReference>
<evidence type="ECO:0000256" key="3">
    <source>
        <dbReference type="ARBA" id="ARBA00018029"/>
    </source>
</evidence>
<feature type="domain" description="Amidohydrolase-related" evidence="13">
    <location>
        <begin position="62"/>
        <end position="392"/>
    </location>
</feature>
<keyword evidence="6 9" id="KW-0119">Carbohydrate metabolism</keyword>
<dbReference type="EMBL" id="FNDU01000004">
    <property type="protein sequence ID" value="SDI00265.1"/>
    <property type="molecule type" value="Genomic_DNA"/>
</dbReference>
<dbReference type="STRING" id="930129.SAMN05216352_10456"/>
<evidence type="ECO:0000256" key="10">
    <source>
        <dbReference type="PIRSR" id="PIRSR038994-1"/>
    </source>
</evidence>
<dbReference type="PANTHER" id="PTHR11113">
    <property type="entry name" value="N-ACETYLGLUCOSAMINE-6-PHOSPHATE DEACETYLASE"/>
    <property type="match status" value="1"/>
</dbReference>
<dbReference type="InterPro" id="IPR011059">
    <property type="entry name" value="Metal-dep_hydrolase_composite"/>
</dbReference>
<dbReference type="Pfam" id="PF01979">
    <property type="entry name" value="Amidohydro_1"/>
    <property type="match status" value="1"/>
</dbReference>
<dbReference type="OrthoDB" id="9776488at2"/>
<dbReference type="InterPro" id="IPR003764">
    <property type="entry name" value="GlcNAc_6-P_deAcase"/>
</dbReference>
<dbReference type="Gene3D" id="3.20.20.140">
    <property type="entry name" value="Metal-dependent hydrolases"/>
    <property type="match status" value="1"/>
</dbReference>
<dbReference type="FunFam" id="3.20.20.140:FF:000004">
    <property type="entry name" value="N-acetylglucosamine-6-phosphate deacetylase"/>
    <property type="match status" value="1"/>
</dbReference>
<accession>A0A1G8H0T8</accession>
<dbReference type="InterPro" id="IPR032466">
    <property type="entry name" value="Metal_Hydrolase"/>
</dbReference>
<evidence type="ECO:0000256" key="5">
    <source>
        <dbReference type="ARBA" id="ARBA00022801"/>
    </source>
</evidence>
<comment type="similarity">
    <text evidence="1 9">Belongs to the metallo-dependent hydrolases superfamily. NagA family.</text>
</comment>
<dbReference type="EC" id="3.5.1.25" evidence="2"/>
<feature type="binding site" evidence="12">
    <location>
        <position position="143"/>
    </location>
    <ligand>
        <name>Zn(2+)</name>
        <dbReference type="ChEBI" id="CHEBI:29105"/>
    </ligand>
</feature>
<evidence type="ECO:0000256" key="7">
    <source>
        <dbReference type="ARBA" id="ARBA00047647"/>
    </source>
</evidence>
<evidence type="ECO:0000313" key="15">
    <source>
        <dbReference type="Proteomes" id="UP000199017"/>
    </source>
</evidence>
<feature type="binding site" evidence="12">
    <location>
        <position position="230"/>
    </location>
    <ligand>
        <name>Zn(2+)</name>
        <dbReference type="ChEBI" id="CHEBI:29105"/>
    </ligand>
</feature>
<proteinExistence type="inferred from homology"/>
<dbReference type="InterPro" id="IPR006680">
    <property type="entry name" value="Amidohydro-rel"/>
</dbReference>
<keyword evidence="15" id="KW-1185">Reference proteome</keyword>
<feature type="binding site" evidence="11">
    <location>
        <begin position="233"/>
        <end position="234"/>
    </location>
    <ligand>
        <name>substrate</name>
    </ligand>
</feature>
<evidence type="ECO:0000256" key="8">
    <source>
        <dbReference type="ARBA" id="ARBA00060590"/>
    </source>
</evidence>
<organism evidence="14 15">
    <name type="scientific">Alteribacillus bidgolensis</name>
    <dbReference type="NCBI Taxonomy" id="930129"/>
    <lineage>
        <taxon>Bacteria</taxon>
        <taxon>Bacillati</taxon>
        <taxon>Bacillota</taxon>
        <taxon>Bacilli</taxon>
        <taxon>Bacillales</taxon>
        <taxon>Bacillaceae</taxon>
        <taxon>Alteribacillus</taxon>
    </lineage>
</organism>
<feature type="binding site" evidence="12">
    <location>
        <position position="209"/>
    </location>
    <ligand>
        <name>Zn(2+)</name>
        <dbReference type="ChEBI" id="CHEBI:29105"/>
    </ligand>
</feature>
<dbReference type="GO" id="GO:0008448">
    <property type="term" value="F:N-acetylglucosamine-6-phosphate deacetylase activity"/>
    <property type="evidence" value="ECO:0007669"/>
    <property type="project" value="UniProtKB-EC"/>
</dbReference>
<evidence type="ECO:0000313" key="14">
    <source>
        <dbReference type="EMBL" id="SDI00265.1"/>
    </source>
</evidence>
<dbReference type="SUPFAM" id="SSF51556">
    <property type="entry name" value="Metallo-dependent hydrolases"/>
    <property type="match status" value="1"/>
</dbReference>
<comment type="catalytic activity">
    <reaction evidence="7">
        <text>N-acetyl-D-glucosamine 6-phosphate + H2O = D-glucosamine 6-phosphate + acetate</text>
        <dbReference type="Rhea" id="RHEA:22936"/>
        <dbReference type="ChEBI" id="CHEBI:15377"/>
        <dbReference type="ChEBI" id="CHEBI:30089"/>
        <dbReference type="ChEBI" id="CHEBI:57513"/>
        <dbReference type="ChEBI" id="CHEBI:58725"/>
        <dbReference type="EC" id="3.5.1.25"/>
    </reaction>
</comment>
<evidence type="ECO:0000256" key="2">
    <source>
        <dbReference type="ARBA" id="ARBA00011899"/>
    </source>
</evidence>
<dbReference type="NCBIfam" id="TIGR00221">
    <property type="entry name" value="nagA"/>
    <property type="match status" value="1"/>
</dbReference>
<feature type="active site" description="Proton donor/acceptor" evidence="10">
    <location>
        <position position="288"/>
    </location>
</feature>
<name>A0A1G8H0T8_9BACI</name>
<comment type="pathway">
    <text evidence="8">Amino-sugar metabolism; N-acetylneuraminate degradation; D-fructose 6-phosphate from N-acetylneuraminate: step 4/5.</text>
</comment>
<feature type="binding site" evidence="11">
    <location>
        <position position="265"/>
    </location>
    <ligand>
        <name>substrate</name>
    </ligand>
</feature>
<protein>
    <recommendedName>
        <fullName evidence="3">N-acetylglucosamine-6-phosphate deacetylase</fullName>
        <ecNumber evidence="2">3.5.1.25</ecNumber>
    </recommendedName>
</protein>
<evidence type="ECO:0000256" key="11">
    <source>
        <dbReference type="PIRSR" id="PIRSR038994-2"/>
    </source>
</evidence>
<dbReference type="CDD" id="cd00854">
    <property type="entry name" value="NagA"/>
    <property type="match status" value="1"/>
</dbReference>
<dbReference type="Proteomes" id="UP000199017">
    <property type="component" value="Unassembled WGS sequence"/>
</dbReference>
<dbReference type="GO" id="GO:0046872">
    <property type="term" value="F:metal ion binding"/>
    <property type="evidence" value="ECO:0007669"/>
    <property type="project" value="UniProtKB-KW"/>
</dbReference>
<dbReference type="PANTHER" id="PTHR11113:SF14">
    <property type="entry name" value="N-ACETYLGLUCOSAMINE-6-PHOSPHATE DEACETYLASE"/>
    <property type="match status" value="1"/>
</dbReference>
<evidence type="ECO:0000256" key="9">
    <source>
        <dbReference type="PIRNR" id="PIRNR038994"/>
    </source>
</evidence>
<dbReference type="SUPFAM" id="SSF51338">
    <property type="entry name" value="Composite domain of metallo-dependent hydrolases"/>
    <property type="match status" value="1"/>
</dbReference>
<evidence type="ECO:0000256" key="6">
    <source>
        <dbReference type="ARBA" id="ARBA00023277"/>
    </source>
</evidence>
<dbReference type="GO" id="GO:0006046">
    <property type="term" value="P:N-acetylglucosamine catabolic process"/>
    <property type="evidence" value="ECO:0007669"/>
    <property type="project" value="TreeGrafter"/>
</dbReference>
<evidence type="ECO:0000259" key="13">
    <source>
        <dbReference type="Pfam" id="PF01979"/>
    </source>
</evidence>
<evidence type="ECO:0000256" key="1">
    <source>
        <dbReference type="ARBA" id="ARBA00010716"/>
    </source>
</evidence>
<dbReference type="PIRSF" id="PIRSF038994">
    <property type="entry name" value="NagA"/>
    <property type="match status" value="1"/>
</dbReference>
<comment type="cofactor">
    <cofactor evidence="12">
        <name>a divalent metal cation</name>
        <dbReference type="ChEBI" id="CHEBI:60240"/>
    </cofactor>
    <text evidence="12">Binds 1 divalent metal cation per subunit.</text>
</comment>
<dbReference type="AlphaFoldDB" id="A0A1G8H0T8"/>
<keyword evidence="5 9" id="KW-0378">Hydrolase</keyword>
<sequence>MTKSFLLRNVTIINPAQELNHAYIVVKDGKITAIGEDKNIEQDFSKTEWSSIKEIKIDPDTVLVPGMIDVHIHGTNNADTMDATPEALTTIAESLPSEGTTSFLATTLTQSEKAITNALENAAAFAEGQQPSDLAEMLGVHLEGPFFTEEKAGAQPKEHLCEADIELLKKWQKAAKGFIKWVSLAPEKDPDHEVIRYLKDTGVIASAAHSNASIEEIEQAIDHGLTHVTHLFNGMKGLHHREPGLAAAALTRNELTNEIIADGVHVHPSMVNMAYQMKGSFRLLMITDSIRAKCLQNGEYDLGGQTVTVKGNRPYLTDGTIAGSVLKMNEAMKNIIDFTGCRLEEAVAMTSWNAACKLGVENRKGNIAVGKDADFVQLGPNQEVIRTWCRGTLAYEK</sequence>
<gene>
    <name evidence="14" type="ORF">SAMN05216352_10456</name>
</gene>
<feature type="binding site" evidence="11">
    <location>
        <position position="154"/>
    </location>
    <ligand>
        <name>substrate</name>
    </ligand>
</feature>
<keyword evidence="4 12" id="KW-0479">Metal-binding</keyword>